<proteinExistence type="predicted"/>
<accession>A0A9Q0Y3S2</accession>
<evidence type="ECO:0000256" key="1">
    <source>
        <dbReference type="SAM" id="Phobius"/>
    </source>
</evidence>
<evidence type="ECO:0000313" key="3">
    <source>
        <dbReference type="Proteomes" id="UP001142489"/>
    </source>
</evidence>
<keyword evidence="3" id="KW-1185">Reference proteome</keyword>
<name>A0A9Q0Y3S2_9SAUR</name>
<sequence length="193" mass="21503">MFLKNASSLAYKEKPKYEALKDILLSGLAQKGASYNGMLDFTATKSIGGGCVGSPRKAYSPKPAAAKQVKEVTESRLENKELAYRRKATVGMKSSQVQEKQMLAGLNKPLQTEVENTEPLQRTYLHKTSPKTEDKCIENGWTFPPVCQPKGFQMLTSPAACINSEPVLHEELYQYLIAIAVLFFLIFLALYFL</sequence>
<comment type="caution">
    <text evidence="2">The sequence shown here is derived from an EMBL/GenBank/DDBJ whole genome shotgun (WGS) entry which is preliminary data.</text>
</comment>
<feature type="transmembrane region" description="Helical" evidence="1">
    <location>
        <begin position="172"/>
        <end position="192"/>
    </location>
</feature>
<keyword evidence="1" id="KW-1133">Transmembrane helix</keyword>
<gene>
    <name evidence="2" type="ORF">JRQ81_005227</name>
</gene>
<dbReference type="EMBL" id="JAPFRF010000002">
    <property type="protein sequence ID" value="KAJ7341296.1"/>
    <property type="molecule type" value="Genomic_DNA"/>
</dbReference>
<dbReference type="Gene3D" id="1.10.510.10">
    <property type="entry name" value="Transferase(Phosphotransferase) domain 1"/>
    <property type="match status" value="1"/>
</dbReference>
<keyword evidence="1" id="KW-0472">Membrane</keyword>
<dbReference type="OrthoDB" id="2687620at2759"/>
<reference evidence="2" key="1">
    <citation type="journal article" date="2023" name="DNA Res.">
        <title>Chromosome-level genome assembly of Phrynocephalus forsythii using third-generation DNA sequencing and Hi-C analysis.</title>
        <authorList>
            <person name="Qi Y."/>
            <person name="Zhao W."/>
            <person name="Zhao Y."/>
            <person name="Niu C."/>
            <person name="Cao S."/>
            <person name="Zhang Y."/>
        </authorList>
    </citation>
    <scope>NUCLEOTIDE SEQUENCE</scope>
    <source>
        <tissue evidence="2">Muscle</tissue>
    </source>
</reference>
<organism evidence="2 3">
    <name type="scientific">Phrynocephalus forsythii</name>
    <dbReference type="NCBI Taxonomy" id="171643"/>
    <lineage>
        <taxon>Eukaryota</taxon>
        <taxon>Metazoa</taxon>
        <taxon>Chordata</taxon>
        <taxon>Craniata</taxon>
        <taxon>Vertebrata</taxon>
        <taxon>Euteleostomi</taxon>
        <taxon>Lepidosauria</taxon>
        <taxon>Squamata</taxon>
        <taxon>Bifurcata</taxon>
        <taxon>Unidentata</taxon>
        <taxon>Episquamata</taxon>
        <taxon>Toxicofera</taxon>
        <taxon>Iguania</taxon>
        <taxon>Acrodonta</taxon>
        <taxon>Agamidae</taxon>
        <taxon>Agaminae</taxon>
        <taxon>Phrynocephalus</taxon>
    </lineage>
</organism>
<keyword evidence="1" id="KW-0812">Transmembrane</keyword>
<protein>
    <submittedName>
        <fullName evidence="2">Uncharacterized protein</fullName>
    </submittedName>
</protein>
<evidence type="ECO:0000313" key="2">
    <source>
        <dbReference type="EMBL" id="KAJ7341296.1"/>
    </source>
</evidence>
<dbReference type="Proteomes" id="UP001142489">
    <property type="component" value="Unassembled WGS sequence"/>
</dbReference>
<dbReference type="AlphaFoldDB" id="A0A9Q0Y3S2"/>